<sequence>MDLDILAKAHSYVLFNCSEVDEFRTYGDSFMGPQHDETMDIELVRGGFDGTVVDNNGLVIADEEDPVEAA</sequence>
<reference evidence="1 2" key="1">
    <citation type="journal article" date="2018" name="Mol. Plant">
        <title>The genome of Artemisia annua provides insight into the evolution of Asteraceae family and artemisinin biosynthesis.</title>
        <authorList>
            <person name="Shen Q."/>
            <person name="Zhang L."/>
            <person name="Liao Z."/>
            <person name="Wang S."/>
            <person name="Yan T."/>
            <person name="Shi P."/>
            <person name="Liu M."/>
            <person name="Fu X."/>
            <person name="Pan Q."/>
            <person name="Wang Y."/>
            <person name="Lv Z."/>
            <person name="Lu X."/>
            <person name="Zhang F."/>
            <person name="Jiang W."/>
            <person name="Ma Y."/>
            <person name="Chen M."/>
            <person name="Hao X."/>
            <person name="Li L."/>
            <person name="Tang Y."/>
            <person name="Lv G."/>
            <person name="Zhou Y."/>
            <person name="Sun X."/>
            <person name="Brodelius P.E."/>
            <person name="Rose J.K.C."/>
            <person name="Tang K."/>
        </authorList>
    </citation>
    <scope>NUCLEOTIDE SEQUENCE [LARGE SCALE GENOMIC DNA]</scope>
    <source>
        <strain evidence="2">cv. Huhao1</strain>
        <tissue evidence="1">Leaf</tissue>
    </source>
</reference>
<name>A0A2U1L155_ARTAN</name>
<accession>A0A2U1L155</accession>
<comment type="caution">
    <text evidence="1">The sequence shown here is derived from an EMBL/GenBank/DDBJ whole genome shotgun (WGS) entry which is preliminary data.</text>
</comment>
<dbReference type="Proteomes" id="UP000245207">
    <property type="component" value="Unassembled WGS sequence"/>
</dbReference>
<gene>
    <name evidence="1" type="ORF">CTI12_AA543640</name>
</gene>
<dbReference type="AlphaFoldDB" id="A0A2U1L155"/>
<organism evidence="1 2">
    <name type="scientific">Artemisia annua</name>
    <name type="common">Sweet wormwood</name>
    <dbReference type="NCBI Taxonomy" id="35608"/>
    <lineage>
        <taxon>Eukaryota</taxon>
        <taxon>Viridiplantae</taxon>
        <taxon>Streptophyta</taxon>
        <taxon>Embryophyta</taxon>
        <taxon>Tracheophyta</taxon>
        <taxon>Spermatophyta</taxon>
        <taxon>Magnoliopsida</taxon>
        <taxon>eudicotyledons</taxon>
        <taxon>Gunneridae</taxon>
        <taxon>Pentapetalae</taxon>
        <taxon>asterids</taxon>
        <taxon>campanulids</taxon>
        <taxon>Asterales</taxon>
        <taxon>Asteraceae</taxon>
        <taxon>Asteroideae</taxon>
        <taxon>Anthemideae</taxon>
        <taxon>Artemisiinae</taxon>
        <taxon>Artemisia</taxon>
    </lineage>
</organism>
<evidence type="ECO:0000313" key="2">
    <source>
        <dbReference type="Proteomes" id="UP000245207"/>
    </source>
</evidence>
<evidence type="ECO:0000313" key="1">
    <source>
        <dbReference type="EMBL" id="PWA42743.1"/>
    </source>
</evidence>
<dbReference type="EMBL" id="PKPP01012214">
    <property type="protein sequence ID" value="PWA42743.1"/>
    <property type="molecule type" value="Genomic_DNA"/>
</dbReference>
<protein>
    <submittedName>
        <fullName evidence="1">Uncharacterized protein</fullName>
    </submittedName>
</protein>
<keyword evidence="2" id="KW-1185">Reference proteome</keyword>
<proteinExistence type="predicted"/>